<dbReference type="PANTHER" id="PTHR37066:SF1">
    <property type="entry name" value="LNS2_PITP DOMAIN-CONTAINING PROTEIN"/>
    <property type="match status" value="1"/>
</dbReference>
<dbReference type="EMBL" id="JBIMZQ010000008">
    <property type="protein sequence ID" value="KAL3669783.1"/>
    <property type="molecule type" value="Genomic_DNA"/>
</dbReference>
<sequence>MLRPFLAARRGLVRRPQAALDGKSSVIRCAGTSATTSPHAHAQINMYNARQWVEKIAPSLQTFLALEKHLLVPHKFTVPYGDPAWPEKTWGYPLGLYCKNLRSLRHQGKNLPFFAIEDLEAINFPWDMRQHKFDVFVLPGLKRYFEINEHCDIPTMFVVPVGDEAWPKILWGFKLGQTVTGMRYGDSYRVQRERAADELEEIGYTAQAWKTRQWEMRIFPALETFEREFGHCNVTFKFVVPKSKKWPKEAWGIRLGAIVANMRCRNNYVDLAERDKDKLEAIGFVWSPDEHRWTYVIIPALETYHALYGTGWISVGFVVPDEEPWPEACRGLRLGNIFMKIRHTGAYSTFVERDREHLDAIGFDFNVEFFTTVAMNAAHKY</sequence>
<feature type="domain" description="Helicase-associated" evidence="1">
    <location>
        <begin position="211"/>
        <end position="284"/>
    </location>
</feature>
<proteinExistence type="predicted"/>
<protein>
    <recommendedName>
        <fullName evidence="1">Helicase-associated domain-containing protein</fullName>
    </recommendedName>
</protein>
<evidence type="ECO:0000313" key="3">
    <source>
        <dbReference type="Proteomes" id="UP001632037"/>
    </source>
</evidence>
<organism evidence="2 3">
    <name type="scientific">Phytophthora oleae</name>
    <dbReference type="NCBI Taxonomy" id="2107226"/>
    <lineage>
        <taxon>Eukaryota</taxon>
        <taxon>Sar</taxon>
        <taxon>Stramenopiles</taxon>
        <taxon>Oomycota</taxon>
        <taxon>Peronosporomycetes</taxon>
        <taxon>Peronosporales</taxon>
        <taxon>Peronosporaceae</taxon>
        <taxon>Phytophthora</taxon>
    </lineage>
</organism>
<comment type="caution">
    <text evidence="2">The sequence shown here is derived from an EMBL/GenBank/DDBJ whole genome shotgun (WGS) entry which is preliminary data.</text>
</comment>
<evidence type="ECO:0000313" key="2">
    <source>
        <dbReference type="EMBL" id="KAL3669783.1"/>
    </source>
</evidence>
<keyword evidence="3" id="KW-1185">Reference proteome</keyword>
<name>A0ABD3FSD1_9STRA</name>
<accession>A0ABD3FSD1</accession>
<dbReference type="PANTHER" id="PTHR37066">
    <property type="entry name" value="HELICASE-ASSOCIATED"/>
    <property type="match status" value="1"/>
</dbReference>
<dbReference type="AlphaFoldDB" id="A0ABD3FSD1"/>
<dbReference type="Pfam" id="PF03457">
    <property type="entry name" value="HA"/>
    <property type="match status" value="1"/>
</dbReference>
<dbReference type="Proteomes" id="UP001632037">
    <property type="component" value="Unassembled WGS sequence"/>
</dbReference>
<gene>
    <name evidence="2" type="ORF">V7S43_005162</name>
</gene>
<reference evidence="2 3" key="1">
    <citation type="submission" date="2024-09" db="EMBL/GenBank/DDBJ databases">
        <title>Genome sequencing and assembly of Phytophthora oleae, isolate VK10A, causative agent of rot of olive drupes.</title>
        <authorList>
            <person name="Conti Taguali S."/>
            <person name="Riolo M."/>
            <person name="La Spada F."/>
            <person name="Cacciola S.O."/>
            <person name="Dionisio G."/>
        </authorList>
    </citation>
    <scope>NUCLEOTIDE SEQUENCE [LARGE SCALE GENOMIC DNA]</scope>
    <source>
        <strain evidence="2 3">VK10A</strain>
    </source>
</reference>
<dbReference type="InterPro" id="IPR005114">
    <property type="entry name" value="Helicase_assoc"/>
</dbReference>
<evidence type="ECO:0000259" key="1">
    <source>
        <dbReference type="Pfam" id="PF03457"/>
    </source>
</evidence>